<evidence type="ECO:0000313" key="4">
    <source>
        <dbReference type="Proteomes" id="UP000254055"/>
    </source>
</evidence>
<dbReference type="PANTHER" id="PTHR37841:SF1">
    <property type="entry name" value="DUF3298 DOMAIN-CONTAINING PROTEIN"/>
    <property type="match status" value="1"/>
</dbReference>
<accession>A0A378WHM2</accession>
<dbReference type="PANTHER" id="PTHR37841">
    <property type="entry name" value="GLR2918 PROTEIN"/>
    <property type="match status" value="1"/>
</dbReference>
<dbReference type="AlphaFoldDB" id="A0A378WHM2"/>
<evidence type="ECO:0000313" key="3">
    <source>
        <dbReference type="EMBL" id="SUA36044.1"/>
    </source>
</evidence>
<dbReference type="Pfam" id="PF14903">
    <property type="entry name" value="WG_beta_rep"/>
    <property type="match status" value="2"/>
</dbReference>
<organism evidence="3 4">
    <name type="scientific">Neisseria zoodegmatis</name>
    <dbReference type="NCBI Taxonomy" id="326523"/>
    <lineage>
        <taxon>Bacteria</taxon>
        <taxon>Pseudomonadati</taxon>
        <taxon>Pseudomonadota</taxon>
        <taxon>Betaproteobacteria</taxon>
        <taxon>Neisseriales</taxon>
        <taxon>Neisseriaceae</taxon>
        <taxon>Neisseria</taxon>
    </lineage>
</organism>
<proteinExistence type="predicted"/>
<sequence length="589" mass="66117">MKLRLLALCLPLLFAACASRTAPDAVDEQTDIMPSETEKTAPAAQANDESVLFYVIEKPLYPECKVSAETRYTLLDKNGTAKIAEQDGFIYPLTAIPNIEKNLTQEEKKLLATLFMSEKKPEQPASKAQRKKHCLDARTLAKRNRGSSSRMGIINAEGEWLAEPFVSKWHPDIDALLLQKLQQLFPGKFQTASEKAQKHQARIQQDAGAAVSLFFPSDKANSAMVYDNAGTQTVGLFDVNGSWLINPQDFKQRAYSRLIPFRNPQNFELWMSVKQQGGKKCYGLVNAKGEDVLPPEFEYFPVDWMNQAGRFPVKTCNGLEKGFVDLQGQWIFKMPLEYSHLDISGPMAPNGWFRVTSKETGYTGMMDSAGKLRIPVRFKKLEPLDNGEYVMVLDDKNLNGVLNAQGEWTLKPQKESIKHLPNSSLLEIAQADAEAQVSSYQYRTLNGQEIAEPFTEKGVELVFGFDKQGYGFARKIDADRQAMLNQEGFVNEQGEWIIQPEYSFTLLNQDAKPGKKAQKPNETPDYSPAKKSGSKVPDSDLQHIRFNEHGLLIAVKNGKKGVIDRQGKTVLPFEYKHISLYSNSIVAKQ</sequence>
<dbReference type="PROSITE" id="PS51257">
    <property type="entry name" value="PROKAR_LIPOPROTEIN"/>
    <property type="match status" value="1"/>
</dbReference>
<dbReference type="RefSeq" id="WP_181792162.1">
    <property type="nucleotide sequence ID" value="NZ_UGRS01000001.1"/>
</dbReference>
<feature type="signal peptide" evidence="2">
    <location>
        <begin position="1"/>
        <end position="18"/>
    </location>
</feature>
<name>A0A378WHM2_9NEIS</name>
<evidence type="ECO:0000256" key="1">
    <source>
        <dbReference type="SAM" id="MobiDB-lite"/>
    </source>
</evidence>
<gene>
    <name evidence="3" type="ORF">NCTC12229_00456</name>
</gene>
<feature type="chain" id="PRO_5016607337" evidence="2">
    <location>
        <begin position="19"/>
        <end position="589"/>
    </location>
</feature>
<dbReference type="InterPro" id="IPR032774">
    <property type="entry name" value="WG_beta_rep"/>
</dbReference>
<dbReference type="Proteomes" id="UP000254055">
    <property type="component" value="Unassembled WGS sequence"/>
</dbReference>
<dbReference type="EMBL" id="UGRS01000001">
    <property type="protein sequence ID" value="SUA36044.1"/>
    <property type="molecule type" value="Genomic_DNA"/>
</dbReference>
<protein>
    <submittedName>
        <fullName evidence="3">KWG Leptospira</fullName>
    </submittedName>
</protein>
<feature type="region of interest" description="Disordered" evidence="1">
    <location>
        <begin position="511"/>
        <end position="538"/>
    </location>
</feature>
<reference evidence="3 4" key="1">
    <citation type="submission" date="2018-06" db="EMBL/GenBank/DDBJ databases">
        <authorList>
            <consortium name="Pathogen Informatics"/>
            <person name="Doyle S."/>
        </authorList>
    </citation>
    <scope>NUCLEOTIDE SEQUENCE [LARGE SCALE GENOMIC DNA]</scope>
    <source>
        <strain evidence="3 4">NCTC12229</strain>
    </source>
</reference>
<evidence type="ECO:0000256" key="2">
    <source>
        <dbReference type="SAM" id="SignalP"/>
    </source>
</evidence>
<keyword evidence="2" id="KW-0732">Signal</keyword>